<reference evidence="1" key="1">
    <citation type="journal article" date="2021" name="PeerJ">
        <title>Extensive microbial diversity within the chicken gut microbiome revealed by metagenomics and culture.</title>
        <authorList>
            <person name="Gilroy R."/>
            <person name="Ravi A."/>
            <person name="Getino M."/>
            <person name="Pursley I."/>
            <person name="Horton D.L."/>
            <person name="Alikhan N.F."/>
            <person name="Baker D."/>
            <person name="Gharbi K."/>
            <person name="Hall N."/>
            <person name="Watson M."/>
            <person name="Adriaenssens E.M."/>
            <person name="Foster-Nyarko E."/>
            <person name="Jarju S."/>
            <person name="Secka A."/>
            <person name="Antonio M."/>
            <person name="Oren A."/>
            <person name="Chaudhuri R.R."/>
            <person name="La Ragione R."/>
            <person name="Hildebrand F."/>
            <person name="Pallen M.J."/>
        </authorList>
    </citation>
    <scope>NUCLEOTIDE SEQUENCE</scope>
    <source>
        <strain evidence="1">ChiSxjej1B13-11774</strain>
    </source>
</reference>
<gene>
    <name evidence="1" type="ORF">H9811_03585</name>
</gene>
<dbReference type="AlphaFoldDB" id="A0A9D2EPS2"/>
<accession>A0A9D2EPS2</accession>
<sequence length="142" mass="16028">MTTNRAAIDSRSFHDAVTIGGGIHEIRLRFGKAAPAFWKIWKAIETGTQEDQKAAYNSLSALLFGEDAAEIAAAEGEAVFFVWLYHYTKTRVLPFMLACSAALKFAYMRATVYTRPPMTRAFYSVYLRLRMAAEIAKARKYQ</sequence>
<proteinExistence type="predicted"/>
<organism evidence="1 2">
    <name type="scientific">Candidatus Gemmiger excrementigallinarum</name>
    <dbReference type="NCBI Taxonomy" id="2838609"/>
    <lineage>
        <taxon>Bacteria</taxon>
        <taxon>Bacillati</taxon>
        <taxon>Bacillota</taxon>
        <taxon>Clostridia</taxon>
        <taxon>Eubacteriales</taxon>
        <taxon>Gemmiger</taxon>
    </lineage>
</organism>
<dbReference type="Proteomes" id="UP000824048">
    <property type="component" value="Unassembled WGS sequence"/>
</dbReference>
<name>A0A9D2EPS2_9FIRM</name>
<comment type="caution">
    <text evidence="1">The sequence shown here is derived from an EMBL/GenBank/DDBJ whole genome shotgun (WGS) entry which is preliminary data.</text>
</comment>
<dbReference type="EMBL" id="DXBP01000026">
    <property type="protein sequence ID" value="HIZ41629.1"/>
    <property type="molecule type" value="Genomic_DNA"/>
</dbReference>
<evidence type="ECO:0000313" key="2">
    <source>
        <dbReference type="Proteomes" id="UP000824048"/>
    </source>
</evidence>
<protein>
    <submittedName>
        <fullName evidence="1">Uncharacterized protein</fullName>
    </submittedName>
</protein>
<evidence type="ECO:0000313" key="1">
    <source>
        <dbReference type="EMBL" id="HIZ41629.1"/>
    </source>
</evidence>
<reference evidence="1" key="2">
    <citation type="submission" date="2021-04" db="EMBL/GenBank/DDBJ databases">
        <authorList>
            <person name="Gilroy R."/>
        </authorList>
    </citation>
    <scope>NUCLEOTIDE SEQUENCE</scope>
    <source>
        <strain evidence="1">ChiSxjej1B13-11774</strain>
    </source>
</reference>